<sequence>MAFPSPSPSRRSVSLPSTPAPTRAADQIETLYVLPFARIISFTTSDSITSPGSRISSPVLEEQIGTLPYTSRFERTLAVGPLRIYRAPGSVAFLSCKSALRPILPRSQAWCVDEDSSLFILQIKRPQYWRIEIPKDTAEDRIRSEELKDVLGKVLMFEKTACPFHRSFTVELPKAPETPIKKRPWRPVERARTASPPARRPSEINKAVEVRRATPLRSSSVPFLGAPLEILPVRSRREVFDEPEKESKPSLQSISETPIAARRQERARSYSPVSTSDSLNHSFPGSPMHGRDLNSPFDHGDDNDNQSDFTDDTNITPPQTAQILASQPEEIERLRASSSCSSQGAPPVLSLVTNAPSKQQPNPSDSRRNTVESNSSGSSSRGSFCSAQSWHVPLAPTPPLSPVTSETLLNSHNDSLPPNHSDEAREASPISPAPNHRVWDLHNESPTINDTIPFPSLLPTYDIGERSNEEQREAITPTPSRTNRRHRATTSSNTRCRELSPLPPAVNLFSPQQRRRRLQTAHHLPTAIIQKTCEILLSPPSHLLQLMISIASKIAAGEWRGVLSGPGEAVHWDFSDDEHSIDGWEEDDFGISLPGTFESHTPRRRSLKQPNPSDTDLSWEID</sequence>
<proteinExistence type="inferred from homology"/>
<comment type="function">
    <text evidence="1">Required for peroxisome inheritance.</text>
</comment>
<comment type="subcellular location">
    <subcellularLocation>
        <location evidence="2">Peroxisome membrane</location>
        <topology evidence="2">Peripheral membrane protein</topology>
    </subcellularLocation>
</comment>
<evidence type="ECO:0000256" key="2">
    <source>
        <dbReference type="ARBA" id="ARBA00004421"/>
    </source>
</evidence>
<gene>
    <name evidence="7" type="ORF">BP6252_09371</name>
</gene>
<evidence type="ECO:0000313" key="8">
    <source>
        <dbReference type="Proteomes" id="UP000256645"/>
    </source>
</evidence>
<accession>A0A3D8R1Q7</accession>
<feature type="compositionally biased region" description="Low complexity" evidence="6">
    <location>
        <begin position="373"/>
        <end position="389"/>
    </location>
</feature>
<feature type="compositionally biased region" description="Acidic residues" evidence="6">
    <location>
        <begin position="301"/>
        <end position="311"/>
    </location>
</feature>
<reference evidence="7 8" key="1">
    <citation type="journal article" date="2018" name="IMA Fungus">
        <title>IMA Genome-F 9: Draft genome sequence of Annulohypoxylon stygium, Aspergillus mulundensis, Berkeleyomyces basicola (syn. Thielaviopsis basicola), Ceratocystis smalleyi, two Cercospora beticola strains, Coleophoma cylindrospora, Fusarium fracticaudum, Phialophora cf. hyalina, and Morchella septimelata.</title>
        <authorList>
            <person name="Wingfield B.D."/>
            <person name="Bills G.F."/>
            <person name="Dong Y."/>
            <person name="Huang W."/>
            <person name="Nel W.J."/>
            <person name="Swalarsk-Parry B.S."/>
            <person name="Vaghefi N."/>
            <person name="Wilken P.M."/>
            <person name="An Z."/>
            <person name="de Beer Z.W."/>
            <person name="De Vos L."/>
            <person name="Chen L."/>
            <person name="Duong T.A."/>
            <person name="Gao Y."/>
            <person name="Hammerbacher A."/>
            <person name="Kikkert J.R."/>
            <person name="Li Y."/>
            <person name="Li H."/>
            <person name="Li K."/>
            <person name="Li Q."/>
            <person name="Liu X."/>
            <person name="Ma X."/>
            <person name="Naidoo K."/>
            <person name="Pethybridge S.J."/>
            <person name="Sun J."/>
            <person name="Steenkamp E.T."/>
            <person name="van der Nest M.A."/>
            <person name="van Wyk S."/>
            <person name="Wingfield M.J."/>
            <person name="Xiong C."/>
            <person name="Yue Q."/>
            <person name="Zhang X."/>
        </authorList>
    </citation>
    <scope>NUCLEOTIDE SEQUENCE [LARGE SCALE GENOMIC DNA]</scope>
    <source>
        <strain evidence="7 8">BP6252</strain>
    </source>
</reference>
<evidence type="ECO:0000256" key="5">
    <source>
        <dbReference type="ARBA" id="ARBA00023136"/>
    </source>
</evidence>
<dbReference type="STRING" id="1849047.A0A3D8R1Q7"/>
<feature type="region of interest" description="Disordered" evidence="6">
    <location>
        <begin position="331"/>
        <end position="505"/>
    </location>
</feature>
<feature type="region of interest" description="Disordered" evidence="6">
    <location>
        <begin position="179"/>
        <end position="206"/>
    </location>
</feature>
<comment type="similarity">
    <text evidence="3">Belongs to the INP1 family.</text>
</comment>
<feature type="region of interest" description="Disordered" evidence="6">
    <location>
        <begin position="240"/>
        <end position="317"/>
    </location>
</feature>
<comment type="caution">
    <text evidence="7">The sequence shown here is derived from an EMBL/GenBank/DDBJ whole genome shotgun (WGS) entry which is preliminary data.</text>
</comment>
<protein>
    <recommendedName>
        <fullName evidence="4">Inheritance of peroxisomes protein 1</fullName>
    </recommendedName>
</protein>
<dbReference type="GO" id="GO:0045033">
    <property type="term" value="P:peroxisome inheritance"/>
    <property type="evidence" value="ECO:0007669"/>
    <property type="project" value="InterPro"/>
</dbReference>
<evidence type="ECO:0000256" key="1">
    <source>
        <dbReference type="ARBA" id="ARBA00003594"/>
    </source>
</evidence>
<dbReference type="InterPro" id="IPR024758">
    <property type="entry name" value="Inp1"/>
</dbReference>
<dbReference type="Pfam" id="PF12634">
    <property type="entry name" value="Inp1"/>
    <property type="match status" value="1"/>
</dbReference>
<organism evidence="7 8">
    <name type="scientific">Coleophoma cylindrospora</name>
    <dbReference type="NCBI Taxonomy" id="1849047"/>
    <lineage>
        <taxon>Eukaryota</taxon>
        <taxon>Fungi</taxon>
        <taxon>Dikarya</taxon>
        <taxon>Ascomycota</taxon>
        <taxon>Pezizomycotina</taxon>
        <taxon>Leotiomycetes</taxon>
        <taxon>Helotiales</taxon>
        <taxon>Dermateaceae</taxon>
        <taxon>Coleophoma</taxon>
    </lineage>
</organism>
<evidence type="ECO:0000256" key="4">
    <source>
        <dbReference type="ARBA" id="ARBA00021397"/>
    </source>
</evidence>
<evidence type="ECO:0000256" key="3">
    <source>
        <dbReference type="ARBA" id="ARBA00010707"/>
    </source>
</evidence>
<dbReference type="GO" id="GO:0005780">
    <property type="term" value="C:extrinsic component of intraperoxisomal membrane"/>
    <property type="evidence" value="ECO:0007669"/>
    <property type="project" value="InterPro"/>
</dbReference>
<dbReference type="Proteomes" id="UP000256645">
    <property type="component" value="Unassembled WGS sequence"/>
</dbReference>
<feature type="compositionally biased region" description="Polar residues" evidence="6">
    <location>
        <begin position="351"/>
        <end position="364"/>
    </location>
</feature>
<dbReference type="AlphaFoldDB" id="A0A3D8R1Q7"/>
<name>A0A3D8R1Q7_9HELO</name>
<feature type="region of interest" description="Disordered" evidence="6">
    <location>
        <begin position="595"/>
        <end position="622"/>
    </location>
</feature>
<feature type="compositionally biased region" description="Basic and acidic residues" evidence="6">
    <location>
        <begin position="463"/>
        <end position="473"/>
    </location>
</feature>
<feature type="compositionally biased region" description="Polar residues" evidence="6">
    <location>
        <begin position="402"/>
        <end position="418"/>
    </location>
</feature>
<keyword evidence="8" id="KW-1185">Reference proteome</keyword>
<dbReference type="OrthoDB" id="4097008at2759"/>
<keyword evidence="5" id="KW-0472">Membrane</keyword>
<feature type="compositionally biased region" description="Low complexity" evidence="6">
    <location>
        <begin position="8"/>
        <end position="17"/>
    </location>
</feature>
<dbReference type="EMBL" id="PDLM01000010">
    <property type="protein sequence ID" value="RDW67975.1"/>
    <property type="molecule type" value="Genomic_DNA"/>
</dbReference>
<feature type="compositionally biased region" description="Polar residues" evidence="6">
    <location>
        <begin position="271"/>
        <end position="283"/>
    </location>
</feature>
<feature type="region of interest" description="Disordered" evidence="6">
    <location>
        <begin position="1"/>
        <end position="21"/>
    </location>
</feature>
<evidence type="ECO:0000256" key="6">
    <source>
        <dbReference type="SAM" id="MobiDB-lite"/>
    </source>
</evidence>
<evidence type="ECO:0000313" key="7">
    <source>
        <dbReference type="EMBL" id="RDW67975.1"/>
    </source>
</evidence>